<sequence length="23" mass="2850">MFCNLYCYNHKTISQHFQETKTI</sequence>
<name>A0A0E9S4M4_ANGAN</name>
<dbReference type="AlphaFoldDB" id="A0A0E9S4M4"/>
<reference evidence="1" key="1">
    <citation type="submission" date="2014-11" db="EMBL/GenBank/DDBJ databases">
        <authorList>
            <person name="Amaro Gonzalez C."/>
        </authorList>
    </citation>
    <scope>NUCLEOTIDE SEQUENCE</scope>
</reference>
<protein>
    <submittedName>
        <fullName evidence="1">Uncharacterized protein</fullName>
    </submittedName>
</protein>
<proteinExistence type="predicted"/>
<evidence type="ECO:0000313" key="1">
    <source>
        <dbReference type="EMBL" id="JAH35620.1"/>
    </source>
</evidence>
<reference evidence="1" key="2">
    <citation type="journal article" date="2015" name="Fish Shellfish Immunol.">
        <title>Early steps in the European eel (Anguilla anguilla)-Vibrio vulnificus interaction in the gills: Role of the RtxA13 toxin.</title>
        <authorList>
            <person name="Callol A."/>
            <person name="Pajuelo D."/>
            <person name="Ebbesson L."/>
            <person name="Teles M."/>
            <person name="MacKenzie S."/>
            <person name="Amaro C."/>
        </authorList>
    </citation>
    <scope>NUCLEOTIDE SEQUENCE</scope>
</reference>
<dbReference type="EMBL" id="GBXM01072957">
    <property type="protein sequence ID" value="JAH35620.1"/>
    <property type="molecule type" value="Transcribed_RNA"/>
</dbReference>
<accession>A0A0E9S4M4</accession>
<organism evidence="1">
    <name type="scientific">Anguilla anguilla</name>
    <name type="common">European freshwater eel</name>
    <name type="synonym">Muraena anguilla</name>
    <dbReference type="NCBI Taxonomy" id="7936"/>
    <lineage>
        <taxon>Eukaryota</taxon>
        <taxon>Metazoa</taxon>
        <taxon>Chordata</taxon>
        <taxon>Craniata</taxon>
        <taxon>Vertebrata</taxon>
        <taxon>Euteleostomi</taxon>
        <taxon>Actinopterygii</taxon>
        <taxon>Neopterygii</taxon>
        <taxon>Teleostei</taxon>
        <taxon>Anguilliformes</taxon>
        <taxon>Anguillidae</taxon>
        <taxon>Anguilla</taxon>
    </lineage>
</organism>